<evidence type="ECO:0000256" key="2">
    <source>
        <dbReference type="ARBA" id="ARBA00023082"/>
    </source>
</evidence>
<keyword evidence="9" id="KW-1185">Reference proteome</keyword>
<dbReference type="PRINTS" id="PR00046">
    <property type="entry name" value="SIGMA70FCT"/>
</dbReference>
<dbReference type="Proteomes" id="UP000565711">
    <property type="component" value="Unassembled WGS sequence"/>
</dbReference>
<dbReference type="Gene3D" id="1.20.120.1810">
    <property type="match status" value="1"/>
</dbReference>
<feature type="domain" description="RNA polymerase sigma-70 region 4" evidence="7">
    <location>
        <begin position="213"/>
        <end position="261"/>
    </location>
</feature>
<feature type="domain" description="RNA polymerase sigma-70 region 2" evidence="6">
    <location>
        <begin position="49"/>
        <end position="117"/>
    </location>
</feature>
<dbReference type="InterPro" id="IPR013324">
    <property type="entry name" value="RNA_pol_sigma_r3/r4-like"/>
</dbReference>
<evidence type="ECO:0000256" key="3">
    <source>
        <dbReference type="ARBA" id="ARBA00023125"/>
    </source>
</evidence>
<keyword evidence="3" id="KW-0238">DNA-binding</keyword>
<evidence type="ECO:0000256" key="1">
    <source>
        <dbReference type="ARBA" id="ARBA00023015"/>
    </source>
</evidence>
<dbReference type="InterPro" id="IPR007624">
    <property type="entry name" value="RNA_pol_sigma70_r3"/>
</dbReference>
<proteinExistence type="predicted"/>
<keyword evidence="2" id="KW-0731">Sigma factor</keyword>
<dbReference type="InterPro" id="IPR007627">
    <property type="entry name" value="RNA_pol_sigma70_r2"/>
</dbReference>
<dbReference type="AlphaFoldDB" id="A0A846XU40"/>
<dbReference type="RefSeq" id="WP_067868393.1">
    <property type="nucleotide sequence ID" value="NZ_JAAXOP010000002.1"/>
</dbReference>
<evidence type="ECO:0000313" key="9">
    <source>
        <dbReference type="Proteomes" id="UP000565711"/>
    </source>
</evidence>
<dbReference type="InterPro" id="IPR036388">
    <property type="entry name" value="WH-like_DNA-bd_sf"/>
</dbReference>
<dbReference type="SUPFAM" id="SSF88946">
    <property type="entry name" value="Sigma2 domain of RNA polymerase sigma factors"/>
    <property type="match status" value="1"/>
</dbReference>
<dbReference type="InterPro" id="IPR014322">
    <property type="entry name" value="RNA_pol_sigma-B/F/G"/>
</dbReference>
<gene>
    <name evidence="8" type="ORF">HGA08_03975</name>
</gene>
<dbReference type="CDD" id="cd06171">
    <property type="entry name" value="Sigma70_r4"/>
    <property type="match status" value="1"/>
</dbReference>
<dbReference type="EMBL" id="JAAXOP010000002">
    <property type="protein sequence ID" value="NKY49370.1"/>
    <property type="molecule type" value="Genomic_DNA"/>
</dbReference>
<protein>
    <submittedName>
        <fullName evidence="8">RNA polymerase sigma factor SigF</fullName>
    </submittedName>
</protein>
<dbReference type="GO" id="GO:0016987">
    <property type="term" value="F:sigma factor activity"/>
    <property type="evidence" value="ECO:0007669"/>
    <property type="project" value="UniProtKB-KW"/>
</dbReference>
<dbReference type="InterPro" id="IPR000943">
    <property type="entry name" value="RNA_pol_sigma70"/>
</dbReference>
<reference evidence="8 9" key="1">
    <citation type="submission" date="2020-04" db="EMBL/GenBank/DDBJ databases">
        <title>MicrobeNet Type strains.</title>
        <authorList>
            <person name="Nicholson A.C."/>
        </authorList>
    </citation>
    <scope>NUCLEOTIDE SEQUENCE [LARGE SCALE GENOMIC DNA]</scope>
    <source>
        <strain evidence="8 9">JCM 12354</strain>
    </source>
</reference>
<feature type="domain" description="RNA polymerase sigma-70 region 3" evidence="5">
    <location>
        <begin position="128"/>
        <end position="187"/>
    </location>
</feature>
<evidence type="ECO:0000259" key="6">
    <source>
        <dbReference type="Pfam" id="PF04542"/>
    </source>
</evidence>
<evidence type="ECO:0000259" key="5">
    <source>
        <dbReference type="Pfam" id="PF04539"/>
    </source>
</evidence>
<dbReference type="InterPro" id="IPR007630">
    <property type="entry name" value="RNA_pol_sigma70_r4"/>
</dbReference>
<dbReference type="PANTHER" id="PTHR30385:SF4">
    <property type="entry name" value="RNA POLYMERASE SIGMA-E FACTOR"/>
    <property type="match status" value="1"/>
</dbReference>
<dbReference type="Pfam" id="PF04539">
    <property type="entry name" value="Sigma70_r3"/>
    <property type="match status" value="1"/>
</dbReference>
<dbReference type="GO" id="GO:0006352">
    <property type="term" value="P:DNA-templated transcription initiation"/>
    <property type="evidence" value="ECO:0007669"/>
    <property type="project" value="InterPro"/>
</dbReference>
<accession>A0A846XU40</accession>
<dbReference type="InterPro" id="IPR013325">
    <property type="entry name" value="RNA_pol_sigma_r2"/>
</dbReference>
<dbReference type="Pfam" id="PF04542">
    <property type="entry name" value="Sigma70_r2"/>
    <property type="match status" value="1"/>
</dbReference>
<evidence type="ECO:0000256" key="4">
    <source>
        <dbReference type="ARBA" id="ARBA00023163"/>
    </source>
</evidence>
<sequence length="268" mass="30364">MTSEPITRRNERAPRHGINSYDNIEPWFDKLAALGEDDPHRDPIRSEIIELCLPLAEHIARKFAGRGENFDDLHQVARLGLVLAVDRYDPARGNSFLSFAVPTVMGEVRRHFRDYTWSTRVPRAVKELWLRVGPTTEQLAHELGRMPTARELSKALEVEDAQVVQAMLAGNAYQPNSIDAVADPDDSAMLDKLGTEEQCYELTEEAMAVRPLIDALPPRERTILVMRFFESKTQNQIADKLHISQMHVSRILSRTLKGLRQDALCEAA</sequence>
<dbReference type="NCBIfam" id="TIGR02980">
    <property type="entry name" value="SigBFG"/>
    <property type="match status" value="1"/>
</dbReference>
<dbReference type="Pfam" id="PF04545">
    <property type="entry name" value="Sigma70_r4"/>
    <property type="match status" value="1"/>
</dbReference>
<dbReference type="GO" id="GO:0003677">
    <property type="term" value="F:DNA binding"/>
    <property type="evidence" value="ECO:0007669"/>
    <property type="project" value="UniProtKB-KW"/>
</dbReference>
<comment type="caution">
    <text evidence="8">The sequence shown here is derived from an EMBL/GenBank/DDBJ whole genome shotgun (WGS) entry which is preliminary data.</text>
</comment>
<organism evidence="8 9">
    <name type="scientific">Nocardia vermiculata</name>
    <dbReference type="NCBI Taxonomy" id="257274"/>
    <lineage>
        <taxon>Bacteria</taxon>
        <taxon>Bacillati</taxon>
        <taxon>Actinomycetota</taxon>
        <taxon>Actinomycetes</taxon>
        <taxon>Mycobacteriales</taxon>
        <taxon>Nocardiaceae</taxon>
        <taxon>Nocardia</taxon>
    </lineage>
</organism>
<keyword evidence="1" id="KW-0805">Transcription regulation</keyword>
<dbReference type="SUPFAM" id="SSF88659">
    <property type="entry name" value="Sigma3 and sigma4 domains of RNA polymerase sigma factors"/>
    <property type="match status" value="2"/>
</dbReference>
<evidence type="ECO:0000313" key="8">
    <source>
        <dbReference type="EMBL" id="NKY49370.1"/>
    </source>
</evidence>
<dbReference type="InterPro" id="IPR014284">
    <property type="entry name" value="RNA_pol_sigma-70_dom"/>
</dbReference>
<dbReference type="PANTHER" id="PTHR30385">
    <property type="entry name" value="SIGMA FACTOR F FLAGELLAR"/>
    <property type="match status" value="1"/>
</dbReference>
<dbReference type="Gene3D" id="1.10.10.10">
    <property type="entry name" value="Winged helix-like DNA-binding domain superfamily/Winged helix DNA-binding domain"/>
    <property type="match status" value="2"/>
</dbReference>
<evidence type="ECO:0000259" key="7">
    <source>
        <dbReference type="Pfam" id="PF04545"/>
    </source>
</evidence>
<name>A0A846XU40_9NOCA</name>
<keyword evidence="4" id="KW-0804">Transcription</keyword>
<dbReference type="NCBIfam" id="TIGR02937">
    <property type="entry name" value="sigma70-ECF"/>
    <property type="match status" value="1"/>
</dbReference>